<evidence type="ECO:0008006" key="6">
    <source>
        <dbReference type="Google" id="ProtNLM"/>
    </source>
</evidence>
<name>A0A5B8UGB7_9BACT</name>
<keyword evidence="2" id="KW-1133">Transmembrane helix</keyword>
<accession>A0A5B8UGB7</accession>
<feature type="signal peptide" evidence="3">
    <location>
        <begin position="1"/>
        <end position="24"/>
    </location>
</feature>
<evidence type="ECO:0000313" key="4">
    <source>
        <dbReference type="EMBL" id="QEC55543.1"/>
    </source>
</evidence>
<sequence length="313" mass="34675">MKKLHKPKPICLALALAFCTVLFAQGEKPELSVNLRYFNQNGSLQYLKVKTMVKEDNKLQPVTGAVLNLYLDEANADNLIGKVKTDEKGEAKSIVPPSLKDKWATATNHKFIAVSEKTKKFDESTTELAITKAKIVLDTLNEDGTRKVTAHVLAFDSSGWVPEKGVELKIGVRRLGGDLKVGEEETYTTDSTGGASGEFKLINLPAIDGKNNIVLVAKTEDNEQYGNLSFEKTVPWGQFKKSETNFDKRSLWGTRNKAPYWLLLMAGSIMAGVWAVIFYLIFQIRKIKKIGKGTQPQTASPLPQKKEQALTKA</sequence>
<dbReference type="KEGG" id="fgg:FSB75_06385"/>
<feature type="transmembrane region" description="Helical" evidence="2">
    <location>
        <begin position="260"/>
        <end position="282"/>
    </location>
</feature>
<feature type="chain" id="PRO_5022884793" description="DUF3324 domain-containing protein" evidence="3">
    <location>
        <begin position="25"/>
        <end position="313"/>
    </location>
</feature>
<keyword evidence="3" id="KW-0732">Signal</keyword>
<organism evidence="4 5">
    <name type="scientific">Flavisolibacter ginsenosidimutans</name>
    <dbReference type="NCBI Taxonomy" id="661481"/>
    <lineage>
        <taxon>Bacteria</taxon>
        <taxon>Pseudomonadati</taxon>
        <taxon>Bacteroidota</taxon>
        <taxon>Chitinophagia</taxon>
        <taxon>Chitinophagales</taxon>
        <taxon>Chitinophagaceae</taxon>
        <taxon>Flavisolibacter</taxon>
    </lineage>
</organism>
<protein>
    <recommendedName>
        <fullName evidence="6">DUF3324 domain-containing protein</fullName>
    </recommendedName>
</protein>
<dbReference type="Proteomes" id="UP000321204">
    <property type="component" value="Chromosome"/>
</dbReference>
<evidence type="ECO:0000313" key="5">
    <source>
        <dbReference type="Proteomes" id="UP000321204"/>
    </source>
</evidence>
<proteinExistence type="predicted"/>
<keyword evidence="2" id="KW-0472">Membrane</keyword>
<gene>
    <name evidence="4" type="ORF">FSB75_06385</name>
</gene>
<dbReference type="EMBL" id="CP042433">
    <property type="protein sequence ID" value="QEC55543.1"/>
    <property type="molecule type" value="Genomic_DNA"/>
</dbReference>
<evidence type="ECO:0000256" key="2">
    <source>
        <dbReference type="SAM" id="Phobius"/>
    </source>
</evidence>
<keyword evidence="5" id="KW-1185">Reference proteome</keyword>
<feature type="region of interest" description="Disordered" evidence="1">
    <location>
        <begin position="293"/>
        <end position="313"/>
    </location>
</feature>
<evidence type="ECO:0000256" key="3">
    <source>
        <dbReference type="SAM" id="SignalP"/>
    </source>
</evidence>
<dbReference type="AlphaFoldDB" id="A0A5B8UGB7"/>
<dbReference type="OrthoDB" id="670926at2"/>
<feature type="compositionally biased region" description="Basic and acidic residues" evidence="1">
    <location>
        <begin position="304"/>
        <end position="313"/>
    </location>
</feature>
<keyword evidence="2" id="KW-0812">Transmembrane</keyword>
<evidence type="ECO:0000256" key="1">
    <source>
        <dbReference type="SAM" id="MobiDB-lite"/>
    </source>
</evidence>
<dbReference type="RefSeq" id="WP_146784446.1">
    <property type="nucleotide sequence ID" value="NZ_BAABIO010000002.1"/>
</dbReference>
<reference evidence="4 5" key="1">
    <citation type="journal article" date="2015" name="Int. J. Syst. Evol. Microbiol.">
        <title>Flavisolibacter ginsenosidimutans sp. nov., with ginsenoside-converting activity isolated from soil used for cultivating ginseng.</title>
        <authorList>
            <person name="Zhao Y."/>
            <person name="Liu Q."/>
            <person name="Kang M.S."/>
            <person name="Jin F."/>
            <person name="Yu H."/>
            <person name="Im W.T."/>
        </authorList>
    </citation>
    <scope>NUCLEOTIDE SEQUENCE [LARGE SCALE GENOMIC DNA]</scope>
    <source>
        <strain evidence="4 5">Gsoil 636</strain>
    </source>
</reference>